<feature type="transmembrane region" description="Helical" evidence="7">
    <location>
        <begin position="122"/>
        <end position="144"/>
    </location>
</feature>
<feature type="transmembrane region" description="Helical" evidence="7">
    <location>
        <begin position="65"/>
        <end position="88"/>
    </location>
</feature>
<dbReference type="EMBL" id="CP002102">
    <property type="protein sequence ID" value="ADK99822.1"/>
    <property type="molecule type" value="Genomic_DNA"/>
</dbReference>
<evidence type="ECO:0000256" key="7">
    <source>
        <dbReference type="RuleBase" id="RU362048"/>
    </source>
</evidence>
<dbReference type="RefSeq" id="WP_013267926.1">
    <property type="nucleotide sequence ID" value="NC_014375.1"/>
</dbReference>
<feature type="transmembrane region" description="Helical" evidence="7">
    <location>
        <begin position="40"/>
        <end position="59"/>
    </location>
</feature>
<name>D9QKJ7_BRESC</name>
<keyword evidence="9" id="KW-1185">Reference proteome</keyword>
<gene>
    <name evidence="8" type="ordered locus">Bresu_0508</name>
</gene>
<reference evidence="9" key="1">
    <citation type="journal article" date="2011" name="J. Bacteriol.">
        <title>Genome sequences of eight morphologically diverse alphaproteobacteria.</title>
        <authorList>
            <consortium name="US DOE Joint Genome Institute"/>
            <person name="Brown P.J."/>
            <person name="Kysela D.T."/>
            <person name="Buechlein A."/>
            <person name="Hemmerich C."/>
            <person name="Brun Y.V."/>
        </authorList>
    </citation>
    <scope>NUCLEOTIDE SEQUENCE [LARGE SCALE GENOMIC DNA]</scope>
    <source>
        <strain evidence="9">ATCC 15264 / DSM 4735 / LMG 14903 / NBRC 16000 / CB 81</strain>
    </source>
</reference>
<dbReference type="InParanoid" id="D9QKJ7"/>
<dbReference type="HOGENOM" id="CLU_079909_0_0_5"/>
<sequence>MDALDLGVNLFVALFALVDPIGNIPIFAAATAGATARQRLSVSFLICLFIAAFLTFFFFTGLWLLQFFGISLAAFRIAGGILLLLLGLDMTRGDFLTMFADKDALADAQDVRGYAQRRFKRLIVPFAMPLLIGPGAISTIIIQAGEAAKIGYAGTIAGLLAIAAAAVATFVTFAATGPISRVLGDVGMAIIVRVLGLILCALAIQFILAGLGEALPGMFATGVTAPYPAGGH</sequence>
<feature type="transmembrane region" description="Helical" evidence="7">
    <location>
        <begin position="150"/>
        <end position="174"/>
    </location>
</feature>
<accession>D9QKJ7</accession>
<evidence type="ECO:0000256" key="6">
    <source>
        <dbReference type="ARBA" id="ARBA00023136"/>
    </source>
</evidence>
<keyword evidence="4 7" id="KW-0812">Transmembrane</keyword>
<evidence type="ECO:0000313" key="8">
    <source>
        <dbReference type="EMBL" id="ADK99822.1"/>
    </source>
</evidence>
<dbReference type="BioCyc" id="BSUB633149:G1GM8-506-MONOMER"/>
<dbReference type="eggNOG" id="COG2095">
    <property type="taxonomic scope" value="Bacteria"/>
</dbReference>
<dbReference type="FunCoup" id="D9QKJ7">
    <property type="interactions" value="84"/>
</dbReference>
<protein>
    <recommendedName>
        <fullName evidence="7">UPF0056 inner membrane protein</fullName>
    </recommendedName>
</protein>
<dbReference type="Pfam" id="PF01914">
    <property type="entry name" value="MarC"/>
    <property type="match status" value="1"/>
</dbReference>
<evidence type="ECO:0000256" key="2">
    <source>
        <dbReference type="ARBA" id="ARBA00009784"/>
    </source>
</evidence>
<dbReference type="GO" id="GO:0005886">
    <property type="term" value="C:plasma membrane"/>
    <property type="evidence" value="ECO:0007669"/>
    <property type="project" value="UniProtKB-SubCell"/>
</dbReference>
<dbReference type="PANTHER" id="PTHR33508:SF1">
    <property type="entry name" value="UPF0056 MEMBRANE PROTEIN YHCE"/>
    <property type="match status" value="1"/>
</dbReference>
<proteinExistence type="inferred from homology"/>
<dbReference type="STRING" id="633149.Bresu_0508"/>
<evidence type="ECO:0000256" key="4">
    <source>
        <dbReference type="ARBA" id="ARBA00022692"/>
    </source>
</evidence>
<organism evidence="8 9">
    <name type="scientific">Brevundimonas subvibrioides (strain ATCC 15264 / DSM 4735 / LMG 14903 / NBRC 16000 / CB 81)</name>
    <name type="common">Caulobacter subvibrioides</name>
    <dbReference type="NCBI Taxonomy" id="633149"/>
    <lineage>
        <taxon>Bacteria</taxon>
        <taxon>Pseudomonadati</taxon>
        <taxon>Pseudomonadota</taxon>
        <taxon>Alphaproteobacteria</taxon>
        <taxon>Caulobacterales</taxon>
        <taxon>Caulobacteraceae</taxon>
        <taxon>Brevundimonas</taxon>
    </lineage>
</organism>
<dbReference type="KEGG" id="bsb:Bresu_0508"/>
<feature type="transmembrane region" description="Helical" evidence="7">
    <location>
        <begin position="6"/>
        <end position="28"/>
    </location>
</feature>
<dbReference type="Proteomes" id="UP000002696">
    <property type="component" value="Chromosome"/>
</dbReference>
<dbReference type="PANTHER" id="PTHR33508">
    <property type="entry name" value="UPF0056 MEMBRANE PROTEIN YHCE"/>
    <property type="match status" value="1"/>
</dbReference>
<evidence type="ECO:0000313" key="9">
    <source>
        <dbReference type="Proteomes" id="UP000002696"/>
    </source>
</evidence>
<dbReference type="AlphaFoldDB" id="D9QKJ7"/>
<comment type="subcellular location">
    <subcellularLocation>
        <location evidence="7">Cell inner membrane</location>
        <topology evidence="7">Multi-pass membrane protein</topology>
    </subcellularLocation>
    <subcellularLocation>
        <location evidence="1">Cell membrane</location>
        <topology evidence="1">Multi-pass membrane protein</topology>
    </subcellularLocation>
</comment>
<evidence type="ECO:0000256" key="5">
    <source>
        <dbReference type="ARBA" id="ARBA00022989"/>
    </source>
</evidence>
<feature type="transmembrane region" description="Helical" evidence="7">
    <location>
        <begin position="186"/>
        <end position="208"/>
    </location>
</feature>
<dbReference type="OrthoDB" id="21094at2"/>
<evidence type="ECO:0000256" key="3">
    <source>
        <dbReference type="ARBA" id="ARBA00022475"/>
    </source>
</evidence>
<dbReference type="NCBIfam" id="TIGR00427">
    <property type="entry name" value="NAAT family transporter"/>
    <property type="match status" value="1"/>
</dbReference>
<keyword evidence="6 7" id="KW-0472">Membrane</keyword>
<evidence type="ECO:0000256" key="1">
    <source>
        <dbReference type="ARBA" id="ARBA00004651"/>
    </source>
</evidence>
<keyword evidence="3" id="KW-1003">Cell membrane</keyword>
<keyword evidence="5 7" id="KW-1133">Transmembrane helix</keyword>
<comment type="similarity">
    <text evidence="2 7">Belongs to the UPF0056 (MarC) family.</text>
</comment>
<dbReference type="InterPro" id="IPR002771">
    <property type="entry name" value="Multi_antbiot-R_MarC"/>
</dbReference>